<comment type="caution">
    <text evidence="2">The sequence shown here is derived from an EMBL/GenBank/DDBJ whole genome shotgun (WGS) entry which is preliminary data.</text>
</comment>
<sequence>MTDLTGKRVLITGGGSGIGREVARAFADQGDAVTITGRGLDALAETDGGRGMTCLAADVTNEDEVAALFATPFDVVIANAGGGPAGGLKSVTLAQWNATLAVNLTGTFLTFREALRAGMAPGGRLIAMASVAGLKGGATIPAYAAAKHGVIGLVRSVALDVAKRGITCNAICPGFVDTPLAQVAVEAVQNRYGLTRAEAEAQLVADNPMKRMIDVSEVAAAALFLASPGASMINGHALSVTGGEI</sequence>
<comment type="similarity">
    <text evidence="1">Belongs to the short-chain dehydrogenases/reductases (SDR) family.</text>
</comment>
<dbReference type="CDD" id="cd05233">
    <property type="entry name" value="SDR_c"/>
    <property type="match status" value="1"/>
</dbReference>
<dbReference type="InterPro" id="IPR020904">
    <property type="entry name" value="Sc_DH/Rdtase_CS"/>
</dbReference>
<dbReference type="InterPro" id="IPR036291">
    <property type="entry name" value="NAD(P)-bd_dom_sf"/>
</dbReference>
<dbReference type="Proteomes" id="UP001208938">
    <property type="component" value="Unassembled WGS sequence"/>
</dbReference>
<dbReference type="PRINTS" id="PR00081">
    <property type="entry name" value="GDHRDH"/>
</dbReference>
<evidence type="ECO:0000313" key="2">
    <source>
        <dbReference type="EMBL" id="MCW1934170.1"/>
    </source>
</evidence>
<dbReference type="PANTHER" id="PTHR42879">
    <property type="entry name" value="3-OXOACYL-(ACYL-CARRIER-PROTEIN) REDUCTASE"/>
    <property type="match status" value="1"/>
</dbReference>
<evidence type="ECO:0000313" key="3">
    <source>
        <dbReference type="Proteomes" id="UP001208938"/>
    </source>
</evidence>
<dbReference type="PRINTS" id="PR00080">
    <property type="entry name" value="SDRFAMILY"/>
</dbReference>
<dbReference type="Pfam" id="PF13561">
    <property type="entry name" value="adh_short_C2"/>
    <property type="match status" value="1"/>
</dbReference>
<dbReference type="InterPro" id="IPR050259">
    <property type="entry name" value="SDR"/>
</dbReference>
<dbReference type="PANTHER" id="PTHR42879:SF2">
    <property type="entry name" value="3-OXOACYL-[ACYL-CARRIER-PROTEIN] REDUCTASE FABG"/>
    <property type="match status" value="1"/>
</dbReference>
<protein>
    <submittedName>
        <fullName evidence="2">SDR family oxidoreductase</fullName>
    </submittedName>
</protein>
<dbReference type="Gene3D" id="3.40.50.720">
    <property type="entry name" value="NAD(P)-binding Rossmann-like Domain"/>
    <property type="match status" value="1"/>
</dbReference>
<name>A0ABT3H3B3_9RHOB</name>
<dbReference type="InterPro" id="IPR002347">
    <property type="entry name" value="SDR_fam"/>
</dbReference>
<gene>
    <name evidence="2" type="ORF">OKW52_18390</name>
</gene>
<evidence type="ECO:0000256" key="1">
    <source>
        <dbReference type="ARBA" id="ARBA00006484"/>
    </source>
</evidence>
<dbReference type="EMBL" id="JAPDFL010000001">
    <property type="protein sequence ID" value="MCW1934170.1"/>
    <property type="molecule type" value="Genomic_DNA"/>
</dbReference>
<keyword evidence="3" id="KW-1185">Reference proteome</keyword>
<dbReference type="PROSITE" id="PS00061">
    <property type="entry name" value="ADH_SHORT"/>
    <property type="match status" value="1"/>
</dbReference>
<proteinExistence type="inferred from homology"/>
<dbReference type="SUPFAM" id="SSF51735">
    <property type="entry name" value="NAD(P)-binding Rossmann-fold domains"/>
    <property type="match status" value="1"/>
</dbReference>
<accession>A0ABT3H3B3</accession>
<organism evidence="2 3">
    <name type="scientific">Pararhodobacter zhoushanensis</name>
    <dbReference type="NCBI Taxonomy" id="2479545"/>
    <lineage>
        <taxon>Bacteria</taxon>
        <taxon>Pseudomonadati</taxon>
        <taxon>Pseudomonadota</taxon>
        <taxon>Alphaproteobacteria</taxon>
        <taxon>Rhodobacterales</taxon>
        <taxon>Paracoccaceae</taxon>
        <taxon>Pararhodobacter</taxon>
    </lineage>
</organism>
<dbReference type="RefSeq" id="WP_264506990.1">
    <property type="nucleotide sequence ID" value="NZ_JAPDFL010000001.1"/>
</dbReference>
<reference evidence="2 3" key="1">
    <citation type="submission" date="2022-10" db="EMBL/GenBank/DDBJ databases">
        <title>Pararhodobacter sp. nov., isolated from marine algae.</title>
        <authorList>
            <person name="Choi B.J."/>
            <person name="Kim J.M."/>
            <person name="Lee J.K."/>
            <person name="Choi D.G."/>
            <person name="Jeon C.O."/>
        </authorList>
    </citation>
    <scope>NUCLEOTIDE SEQUENCE [LARGE SCALE GENOMIC DNA]</scope>
    <source>
        <strain evidence="2 3">ZQ420</strain>
    </source>
</reference>